<feature type="chain" id="PRO_5035836201" description="Immunoglobulin domain-containing protein" evidence="3">
    <location>
        <begin position="21"/>
        <end position="299"/>
    </location>
</feature>
<feature type="signal peptide" evidence="3">
    <location>
        <begin position="1"/>
        <end position="20"/>
    </location>
</feature>
<keyword evidence="3" id="KW-0732">Signal</keyword>
<evidence type="ECO:0000256" key="2">
    <source>
        <dbReference type="SAM" id="Phobius"/>
    </source>
</evidence>
<feature type="domain" description="Immunoglobulin" evidence="4">
    <location>
        <begin position="121"/>
        <end position="215"/>
    </location>
</feature>
<evidence type="ECO:0000256" key="1">
    <source>
        <dbReference type="SAM" id="MobiDB-lite"/>
    </source>
</evidence>
<dbReference type="SMART" id="SM00409">
    <property type="entry name" value="IG"/>
    <property type="match status" value="2"/>
</dbReference>
<dbReference type="InterPro" id="IPR013783">
    <property type="entry name" value="Ig-like_fold"/>
</dbReference>
<feature type="domain" description="Immunoglobulin" evidence="4">
    <location>
        <begin position="22"/>
        <end position="118"/>
    </location>
</feature>
<dbReference type="InterPro" id="IPR036179">
    <property type="entry name" value="Ig-like_dom_sf"/>
</dbReference>
<name>A0A8T2KR25_ASTMX</name>
<reference evidence="5 6" key="1">
    <citation type="submission" date="2021-07" db="EMBL/GenBank/DDBJ databases">
        <authorList>
            <person name="Imarazene B."/>
            <person name="Zahm M."/>
            <person name="Klopp C."/>
            <person name="Cabau C."/>
            <person name="Beille S."/>
            <person name="Jouanno E."/>
            <person name="Castinel A."/>
            <person name="Lluch J."/>
            <person name="Gil L."/>
            <person name="Kuchtly C."/>
            <person name="Lopez Roques C."/>
            <person name="Donnadieu C."/>
            <person name="Parrinello H."/>
            <person name="Journot L."/>
            <person name="Du K."/>
            <person name="Schartl M."/>
            <person name="Retaux S."/>
            <person name="Guiguen Y."/>
        </authorList>
    </citation>
    <scope>NUCLEOTIDE SEQUENCE [LARGE SCALE GENOMIC DNA]</scope>
    <source>
        <strain evidence="5">Pach_M1</strain>
        <tissue evidence="5">Testis</tissue>
    </source>
</reference>
<dbReference type="AlphaFoldDB" id="A0A8T2KR25"/>
<dbReference type="EMBL" id="JAICCE010000022">
    <property type="protein sequence ID" value="KAG9261584.1"/>
    <property type="molecule type" value="Genomic_DNA"/>
</dbReference>
<protein>
    <recommendedName>
        <fullName evidence="4">Immunoglobulin domain-containing protein</fullName>
    </recommendedName>
</protein>
<sequence length="299" mass="33108">MQSCTATLSVLLFLVTECKSATPTVKVKLHGSAFLPCTGRCSGVISWTQLEFSKRSDPLAECDQTSCRSVKEGYQMIYNQYLQGDFSLIITEADFSKRGTYTADCDGTDLCDVLLQIESLKTTVQKRPGESLLLNLHISDPVEVIYNSTDPAGPSSHQICRVEKRSVQLSREYSERTSVSSDLELRGLNKSDSGVYTVRDILNDEIIHIYTVIVHGDSEAGGQEQKSDCQGAALPDWVLPVLVWLVVVCVVSVVVIWVQWRKNQRLQNKVARNGDLQNNSAPLTEVGNKGAEEQEKFLA</sequence>
<gene>
    <name evidence="5" type="ORF">AMEX_G25157</name>
</gene>
<accession>A0A8T2KR25</accession>
<keyword evidence="2" id="KW-0472">Membrane</keyword>
<evidence type="ECO:0000256" key="3">
    <source>
        <dbReference type="SAM" id="SignalP"/>
    </source>
</evidence>
<evidence type="ECO:0000313" key="5">
    <source>
        <dbReference type="EMBL" id="KAG9261584.1"/>
    </source>
</evidence>
<dbReference type="InterPro" id="IPR003599">
    <property type="entry name" value="Ig_sub"/>
</dbReference>
<dbReference type="Gene3D" id="2.60.40.10">
    <property type="entry name" value="Immunoglobulins"/>
    <property type="match status" value="1"/>
</dbReference>
<dbReference type="SUPFAM" id="SSF48726">
    <property type="entry name" value="Immunoglobulin"/>
    <property type="match status" value="1"/>
</dbReference>
<keyword evidence="2" id="KW-0812">Transmembrane</keyword>
<proteinExistence type="predicted"/>
<evidence type="ECO:0000313" key="6">
    <source>
        <dbReference type="Proteomes" id="UP000752171"/>
    </source>
</evidence>
<dbReference type="Proteomes" id="UP000752171">
    <property type="component" value="Unassembled WGS sequence"/>
</dbReference>
<comment type="caution">
    <text evidence="5">The sequence shown here is derived from an EMBL/GenBank/DDBJ whole genome shotgun (WGS) entry which is preliminary data.</text>
</comment>
<feature type="compositionally biased region" description="Basic and acidic residues" evidence="1">
    <location>
        <begin position="290"/>
        <end position="299"/>
    </location>
</feature>
<feature type="region of interest" description="Disordered" evidence="1">
    <location>
        <begin position="277"/>
        <end position="299"/>
    </location>
</feature>
<evidence type="ECO:0000259" key="4">
    <source>
        <dbReference type="SMART" id="SM00409"/>
    </source>
</evidence>
<feature type="transmembrane region" description="Helical" evidence="2">
    <location>
        <begin position="237"/>
        <end position="258"/>
    </location>
</feature>
<keyword evidence="2" id="KW-1133">Transmembrane helix</keyword>
<organism evidence="5 6">
    <name type="scientific">Astyanax mexicanus</name>
    <name type="common">Blind cave fish</name>
    <name type="synonym">Astyanax fasciatus mexicanus</name>
    <dbReference type="NCBI Taxonomy" id="7994"/>
    <lineage>
        <taxon>Eukaryota</taxon>
        <taxon>Metazoa</taxon>
        <taxon>Chordata</taxon>
        <taxon>Craniata</taxon>
        <taxon>Vertebrata</taxon>
        <taxon>Euteleostomi</taxon>
        <taxon>Actinopterygii</taxon>
        <taxon>Neopterygii</taxon>
        <taxon>Teleostei</taxon>
        <taxon>Ostariophysi</taxon>
        <taxon>Characiformes</taxon>
        <taxon>Characoidei</taxon>
        <taxon>Acestrorhamphidae</taxon>
        <taxon>Acestrorhamphinae</taxon>
        <taxon>Astyanax</taxon>
    </lineage>
</organism>